<organism evidence="5 6">
    <name type="scientific">Piscinibacter sakaiensis</name>
    <name type="common">Ideonella sakaiensis</name>
    <dbReference type="NCBI Taxonomy" id="1547922"/>
    <lineage>
        <taxon>Bacteria</taxon>
        <taxon>Pseudomonadati</taxon>
        <taxon>Pseudomonadota</taxon>
        <taxon>Betaproteobacteria</taxon>
        <taxon>Burkholderiales</taxon>
        <taxon>Sphaerotilaceae</taxon>
        <taxon>Piscinibacter</taxon>
    </lineage>
</organism>
<evidence type="ECO:0000256" key="2">
    <source>
        <dbReference type="ARBA" id="ARBA00022729"/>
    </source>
</evidence>
<dbReference type="PANTHER" id="PTHR30483">
    <property type="entry name" value="LEUCINE-SPECIFIC-BINDING PROTEIN"/>
    <property type="match status" value="1"/>
</dbReference>
<sequence length="401" mass="42687">MPPRLLRTAFAAAAVAVAATLAASPAAAQDRTIKIYGFGAKSGVVRIFGLNSEAAMKAAAEQINKAGGVTLGDGSKAKLAIEYLDDRCNAEEGINALRRIAAQPDAFVAIGPTCSNVAEPVFGILQKKAGDASDSGLQFPLYTDVAAKGGLASISQWAFRNVPNESAMYKTLFEWIRATRPEIKTIWGGVEKDFAHSNATFNAMKGHAEKAGYEVKGTSEWLLADTSFSTQVREMRRGEADLVMISAHPFTTCGVLKEMQRQGVKPKMLVGLTSSSSLETLQGCAAQAEGIVIPTSFAPVTAEAKRAAELVGAAGASMDLHNAAAWENVYTLKDLIEKAKIMGRPDTVQADRAKMREALASVRETTGLLGKVGRTDDREAVKPFLFVRAEKGAWVVAHKPN</sequence>
<dbReference type="InterPro" id="IPR051010">
    <property type="entry name" value="BCAA_transport"/>
</dbReference>
<comment type="similarity">
    <text evidence="1">Belongs to the leucine-binding protein family.</text>
</comment>
<evidence type="ECO:0000256" key="1">
    <source>
        <dbReference type="ARBA" id="ARBA00010062"/>
    </source>
</evidence>
<keyword evidence="2 3" id="KW-0732">Signal</keyword>
<name>A0A0K8NVE2_PISS1</name>
<dbReference type="PANTHER" id="PTHR30483:SF6">
    <property type="entry name" value="PERIPLASMIC BINDING PROTEIN OF ABC TRANSPORTER FOR NATURAL AMINO ACIDS"/>
    <property type="match status" value="1"/>
</dbReference>
<dbReference type="RefSeq" id="WP_054018498.1">
    <property type="nucleotide sequence ID" value="NZ_BBYR01000007.1"/>
</dbReference>
<dbReference type="SUPFAM" id="SSF53822">
    <property type="entry name" value="Periplasmic binding protein-like I"/>
    <property type="match status" value="1"/>
</dbReference>
<dbReference type="EMBL" id="BBYR01000007">
    <property type="protein sequence ID" value="GAP34362.1"/>
    <property type="molecule type" value="Genomic_DNA"/>
</dbReference>
<evidence type="ECO:0000259" key="4">
    <source>
        <dbReference type="Pfam" id="PF13458"/>
    </source>
</evidence>
<comment type="caution">
    <text evidence="5">The sequence shown here is derived from an EMBL/GenBank/DDBJ whole genome shotgun (WGS) entry which is preliminary data.</text>
</comment>
<evidence type="ECO:0000313" key="5">
    <source>
        <dbReference type="EMBL" id="GAP34362.1"/>
    </source>
</evidence>
<protein>
    <submittedName>
        <fullName evidence="5">Branched-chain amino acid ABC transporter, amino acid-binding protein</fullName>
    </submittedName>
</protein>
<feature type="domain" description="Leucine-binding protein" evidence="4">
    <location>
        <begin position="32"/>
        <end position="392"/>
    </location>
</feature>
<dbReference type="InterPro" id="IPR028082">
    <property type="entry name" value="Peripla_BP_I"/>
</dbReference>
<feature type="chain" id="PRO_5005513397" evidence="3">
    <location>
        <begin position="29"/>
        <end position="401"/>
    </location>
</feature>
<proteinExistence type="inferred from homology"/>
<dbReference type="Proteomes" id="UP000037660">
    <property type="component" value="Unassembled WGS sequence"/>
</dbReference>
<dbReference type="Pfam" id="PF13458">
    <property type="entry name" value="Peripla_BP_6"/>
    <property type="match status" value="1"/>
</dbReference>
<reference evidence="6" key="1">
    <citation type="submission" date="2015-07" db="EMBL/GenBank/DDBJ databases">
        <title>Discovery of a poly(ethylene terephthalate assimilation.</title>
        <authorList>
            <person name="Yoshida S."/>
            <person name="Hiraga K."/>
            <person name="Takehana T."/>
            <person name="Taniguchi I."/>
            <person name="Yamaji H."/>
            <person name="Maeda Y."/>
            <person name="Toyohara K."/>
            <person name="Miyamoto K."/>
            <person name="Kimura Y."/>
            <person name="Oda K."/>
        </authorList>
    </citation>
    <scope>NUCLEOTIDE SEQUENCE [LARGE SCALE GENOMIC DNA]</scope>
    <source>
        <strain evidence="6">NBRC 110686 / TISTR 2288 / 201-F6</strain>
    </source>
</reference>
<gene>
    <name evidence="5" type="ORF">ISF6_4537</name>
</gene>
<reference evidence="5 6" key="2">
    <citation type="journal article" date="2016" name="Science">
        <title>A bacterium that degrades and assimilates poly(ethylene terephthalate).</title>
        <authorList>
            <person name="Yoshida S."/>
            <person name="Hiraga K."/>
            <person name="Takehana T."/>
            <person name="Taniguchi I."/>
            <person name="Yamaji H."/>
            <person name="Maeda Y."/>
            <person name="Toyohara K."/>
            <person name="Miyamoto K."/>
            <person name="Kimura Y."/>
            <person name="Oda K."/>
        </authorList>
    </citation>
    <scope>NUCLEOTIDE SEQUENCE [LARGE SCALE GENOMIC DNA]</scope>
    <source>
        <strain evidence="6">NBRC 110686 / TISTR 2288 / 201-F6</strain>
    </source>
</reference>
<evidence type="ECO:0000256" key="3">
    <source>
        <dbReference type="SAM" id="SignalP"/>
    </source>
</evidence>
<keyword evidence="6" id="KW-1185">Reference proteome</keyword>
<dbReference type="Gene3D" id="3.40.50.2300">
    <property type="match status" value="2"/>
</dbReference>
<evidence type="ECO:0000313" key="6">
    <source>
        <dbReference type="Proteomes" id="UP000037660"/>
    </source>
</evidence>
<dbReference type="InterPro" id="IPR028081">
    <property type="entry name" value="Leu-bd"/>
</dbReference>
<dbReference type="AlphaFoldDB" id="A0A0K8NVE2"/>
<dbReference type="STRING" id="1547922.ISF6_4537"/>
<dbReference type="OrthoDB" id="8844197at2"/>
<accession>A0A0K8NVE2</accession>
<feature type="signal peptide" evidence="3">
    <location>
        <begin position="1"/>
        <end position="28"/>
    </location>
</feature>